<dbReference type="Proteomes" id="UP001479933">
    <property type="component" value="Chromosome"/>
</dbReference>
<dbReference type="EMBL" id="CP136137">
    <property type="protein sequence ID" value="WYY08774.1"/>
    <property type="molecule type" value="Genomic_DNA"/>
</dbReference>
<feature type="transmembrane region" description="Helical" evidence="1">
    <location>
        <begin position="6"/>
        <end position="24"/>
    </location>
</feature>
<evidence type="ECO:0000259" key="2">
    <source>
        <dbReference type="Pfam" id="PF02698"/>
    </source>
</evidence>
<dbReference type="Gene3D" id="3.40.50.620">
    <property type="entry name" value="HUPs"/>
    <property type="match status" value="1"/>
</dbReference>
<gene>
    <name evidence="3" type="ORF">RVF87_06880</name>
</gene>
<sequence>MVGAVVAAGVLALVLWLGTAAWIIREPRRTGYGLAIIGCLIVTWIFAALLASWVSPESDVSDLAVFGPVLLIFFAMAAAGAYLLINTVTVVRREGIRIATLVPAVFGGLLLASLCAAVGTVIAVTSIESYVFITVVVPLVVVPIAMVVVELLGYTAYAVLYDRISRPGSPDAVVVLGAGLRGEEVTPLLGSRIDRGIEVLDAATGPGGRPLFVLSGGKGDDEVISEAEAMARYAIDAGVDERRIVREDASTNTEENLINSKALLAERGRGTSLTVVTSNFHVLRTASLTRRLGIEATVVGAPTAAYYVPAGFLREFTACLVHYRRTNLAVWAGMTCLVWALLVMVWYLSNLQTEVVDAFAGR</sequence>
<dbReference type="PANTHER" id="PTHR30336">
    <property type="entry name" value="INNER MEMBRANE PROTEIN, PROBABLE PERMEASE"/>
    <property type="match status" value="1"/>
</dbReference>
<keyword evidence="4" id="KW-1185">Reference proteome</keyword>
<dbReference type="Pfam" id="PF02698">
    <property type="entry name" value="DUF218"/>
    <property type="match status" value="1"/>
</dbReference>
<dbReference type="InterPro" id="IPR014729">
    <property type="entry name" value="Rossmann-like_a/b/a_fold"/>
</dbReference>
<feature type="transmembrane region" description="Helical" evidence="1">
    <location>
        <begin position="65"/>
        <end position="86"/>
    </location>
</feature>
<reference evidence="3 4" key="1">
    <citation type="journal article" date="2023" name="Virus Evol.">
        <title>Computational host range prediction-The good, the bad, and the ugly.</title>
        <authorList>
            <person name="Howell A.A."/>
            <person name="Versoza C.J."/>
            <person name="Pfeifer S.P."/>
        </authorList>
    </citation>
    <scope>NUCLEOTIDE SEQUENCE [LARGE SCALE GENOMIC DNA]</scope>
    <source>
        <strain evidence="3 4">1610/1b</strain>
    </source>
</reference>
<feature type="transmembrane region" description="Helical" evidence="1">
    <location>
        <begin position="31"/>
        <end position="53"/>
    </location>
</feature>
<keyword evidence="1" id="KW-1133">Transmembrane helix</keyword>
<evidence type="ECO:0000313" key="4">
    <source>
        <dbReference type="Proteomes" id="UP001479933"/>
    </source>
</evidence>
<evidence type="ECO:0000256" key="1">
    <source>
        <dbReference type="SAM" id="Phobius"/>
    </source>
</evidence>
<feature type="transmembrane region" description="Helical" evidence="1">
    <location>
        <begin position="328"/>
        <end position="348"/>
    </location>
</feature>
<feature type="transmembrane region" description="Helical" evidence="1">
    <location>
        <begin position="130"/>
        <end position="160"/>
    </location>
</feature>
<accession>A0ABZ2U8I3</accession>
<dbReference type="InterPro" id="IPR003848">
    <property type="entry name" value="DUF218"/>
</dbReference>
<organism evidence="3 4">
    <name type="scientific">Gordonia hydrophobica</name>
    <dbReference type="NCBI Taxonomy" id="40516"/>
    <lineage>
        <taxon>Bacteria</taxon>
        <taxon>Bacillati</taxon>
        <taxon>Actinomycetota</taxon>
        <taxon>Actinomycetes</taxon>
        <taxon>Mycobacteriales</taxon>
        <taxon>Gordoniaceae</taxon>
        <taxon>Gordonia</taxon>
    </lineage>
</organism>
<keyword evidence="1" id="KW-0812">Transmembrane</keyword>
<keyword evidence="1" id="KW-0472">Membrane</keyword>
<evidence type="ECO:0000313" key="3">
    <source>
        <dbReference type="EMBL" id="WYY08774.1"/>
    </source>
</evidence>
<protein>
    <submittedName>
        <fullName evidence="3">YdcF family protein</fullName>
    </submittedName>
</protein>
<name>A0ABZ2U8I3_9ACTN</name>
<dbReference type="InterPro" id="IPR051599">
    <property type="entry name" value="Cell_Envelope_Assoc"/>
</dbReference>
<proteinExistence type="predicted"/>
<feature type="domain" description="DUF218" evidence="2">
    <location>
        <begin position="171"/>
        <end position="311"/>
    </location>
</feature>
<feature type="transmembrane region" description="Helical" evidence="1">
    <location>
        <begin position="98"/>
        <end position="124"/>
    </location>
</feature>
<dbReference type="PANTHER" id="PTHR30336:SF4">
    <property type="entry name" value="ENVELOPE BIOGENESIS FACTOR ELYC"/>
    <property type="match status" value="1"/>
</dbReference>
<dbReference type="CDD" id="cd06259">
    <property type="entry name" value="YdcF-like"/>
    <property type="match status" value="1"/>
</dbReference>
<dbReference type="RefSeq" id="WP_157086185.1">
    <property type="nucleotide sequence ID" value="NZ_CP136137.1"/>
</dbReference>